<comment type="similarity">
    <text evidence="1">Belongs to the bacterial solute-binding protein 5 family.</text>
</comment>
<dbReference type="Proteomes" id="UP000275456">
    <property type="component" value="Unassembled WGS sequence"/>
</dbReference>
<dbReference type="AlphaFoldDB" id="A0A3N2AV08"/>
<keyword evidence="7" id="KW-1185">Reference proteome</keyword>
<name>A0A3N2AV08_9MICO</name>
<dbReference type="Gene3D" id="3.10.105.10">
    <property type="entry name" value="Dipeptide-binding Protein, Domain 3"/>
    <property type="match status" value="1"/>
</dbReference>
<dbReference type="Gene3D" id="3.40.190.10">
    <property type="entry name" value="Periplasmic binding protein-like II"/>
    <property type="match status" value="1"/>
</dbReference>
<evidence type="ECO:0000256" key="1">
    <source>
        <dbReference type="ARBA" id="ARBA00005695"/>
    </source>
</evidence>
<dbReference type="PROSITE" id="PS51257">
    <property type="entry name" value="PROKAR_LIPOPROTEIN"/>
    <property type="match status" value="1"/>
</dbReference>
<dbReference type="Pfam" id="PF00496">
    <property type="entry name" value="SBP_bac_5"/>
    <property type="match status" value="1"/>
</dbReference>
<comment type="caution">
    <text evidence="6">The sequence shown here is derived from an EMBL/GenBank/DDBJ whole genome shotgun (WGS) entry which is preliminary data.</text>
</comment>
<keyword evidence="3 4" id="KW-0732">Signal</keyword>
<evidence type="ECO:0000313" key="7">
    <source>
        <dbReference type="Proteomes" id="UP000275456"/>
    </source>
</evidence>
<protein>
    <submittedName>
        <fullName evidence="6">Peptide/nickel transport system substrate-binding protein</fullName>
    </submittedName>
</protein>
<dbReference type="PANTHER" id="PTHR30290:SF9">
    <property type="entry name" value="OLIGOPEPTIDE-BINDING PROTEIN APPA"/>
    <property type="match status" value="1"/>
</dbReference>
<feature type="signal peptide" evidence="4">
    <location>
        <begin position="1"/>
        <end position="35"/>
    </location>
</feature>
<evidence type="ECO:0000256" key="2">
    <source>
        <dbReference type="ARBA" id="ARBA00022448"/>
    </source>
</evidence>
<dbReference type="InterPro" id="IPR000914">
    <property type="entry name" value="SBP_5_dom"/>
</dbReference>
<dbReference type="CDD" id="cd08492">
    <property type="entry name" value="PBP2_NikA_DppA_OppA_like_15"/>
    <property type="match status" value="1"/>
</dbReference>
<dbReference type="GO" id="GO:0043190">
    <property type="term" value="C:ATP-binding cassette (ABC) transporter complex"/>
    <property type="evidence" value="ECO:0007669"/>
    <property type="project" value="InterPro"/>
</dbReference>
<gene>
    <name evidence="6" type="ORF">EDD26_2252</name>
</gene>
<dbReference type="InterPro" id="IPR039424">
    <property type="entry name" value="SBP_5"/>
</dbReference>
<keyword evidence="2" id="KW-0813">Transport</keyword>
<evidence type="ECO:0000313" key="6">
    <source>
        <dbReference type="EMBL" id="ROR66857.1"/>
    </source>
</evidence>
<dbReference type="PANTHER" id="PTHR30290">
    <property type="entry name" value="PERIPLASMIC BINDING COMPONENT OF ABC TRANSPORTER"/>
    <property type="match status" value="1"/>
</dbReference>
<dbReference type="NCBIfam" id="TIGR04028">
    <property type="entry name" value="SBP_KPN_01854"/>
    <property type="match status" value="1"/>
</dbReference>
<organism evidence="6 7">
    <name type="scientific">Agrococcus jenensis</name>
    <dbReference type="NCBI Taxonomy" id="46353"/>
    <lineage>
        <taxon>Bacteria</taxon>
        <taxon>Bacillati</taxon>
        <taxon>Actinomycetota</taxon>
        <taxon>Actinomycetes</taxon>
        <taxon>Micrococcales</taxon>
        <taxon>Microbacteriaceae</taxon>
        <taxon>Agrococcus</taxon>
    </lineage>
</organism>
<dbReference type="SUPFAM" id="SSF53850">
    <property type="entry name" value="Periplasmic binding protein-like II"/>
    <property type="match status" value="1"/>
</dbReference>
<feature type="chain" id="PRO_5018269234" evidence="4">
    <location>
        <begin position="36"/>
        <end position="560"/>
    </location>
</feature>
<evidence type="ECO:0000256" key="4">
    <source>
        <dbReference type="SAM" id="SignalP"/>
    </source>
</evidence>
<reference evidence="6 7" key="1">
    <citation type="submission" date="2018-11" db="EMBL/GenBank/DDBJ databases">
        <title>Sequencing the genomes of 1000 actinobacteria strains.</title>
        <authorList>
            <person name="Klenk H.-P."/>
        </authorList>
    </citation>
    <scope>NUCLEOTIDE SEQUENCE [LARGE SCALE GENOMIC DNA]</scope>
    <source>
        <strain evidence="6 7">DSM 9580</strain>
    </source>
</reference>
<evidence type="ECO:0000256" key="3">
    <source>
        <dbReference type="ARBA" id="ARBA00022729"/>
    </source>
</evidence>
<proteinExistence type="inferred from homology"/>
<evidence type="ECO:0000259" key="5">
    <source>
        <dbReference type="Pfam" id="PF00496"/>
    </source>
</evidence>
<dbReference type="GO" id="GO:0015833">
    <property type="term" value="P:peptide transport"/>
    <property type="evidence" value="ECO:0007669"/>
    <property type="project" value="TreeGrafter"/>
</dbReference>
<dbReference type="GO" id="GO:1904680">
    <property type="term" value="F:peptide transmembrane transporter activity"/>
    <property type="evidence" value="ECO:0007669"/>
    <property type="project" value="TreeGrafter"/>
</dbReference>
<feature type="domain" description="Solute-binding protein family 5" evidence="5">
    <location>
        <begin position="96"/>
        <end position="451"/>
    </location>
</feature>
<dbReference type="PIRSF" id="PIRSF002741">
    <property type="entry name" value="MppA"/>
    <property type="match status" value="1"/>
</dbReference>
<dbReference type="EMBL" id="RKHJ01000001">
    <property type="protein sequence ID" value="ROR66857.1"/>
    <property type="molecule type" value="Genomic_DNA"/>
</dbReference>
<dbReference type="GO" id="GO:0042597">
    <property type="term" value="C:periplasmic space"/>
    <property type="evidence" value="ECO:0007669"/>
    <property type="project" value="UniProtKB-ARBA"/>
</dbReference>
<dbReference type="InterPro" id="IPR023920">
    <property type="entry name" value="ABC_transptr_sub-bd_KPN01854"/>
</dbReference>
<accession>A0A3N2AV08</accession>
<sequence length="560" mass="59927">MIRITPHRTPLRRRPSVRLAVAAGVASTMALTACAAGEAAAPGAASDGPVTGGTLTYLEHQAYTTLYPPAAGFYPNGALVNNLTARLLHQDPETLELEPWIATALPEVNGDATEYTFDIRTDVTYSDGTPLTAENVVANLDLFGLGDQDRALIVSEAVNNYERGEVVDDDTVRFHFRASAPGFAQAVSTINSGLLADATLERDSEGFGPGNAADIIGAGPFTVESEEVGTSIRLAAREDYAWAPPSAENQGRPYVDAVDIVIAPEDSVRIGSLASGQAHIARQVEPQHEEQVTSAGLSLHAAQTNGVNNGLSFRFDHPLLQDIDVRRALIAGIDREEVVSSIFSDAYPLATSSLSSTALGYSEQEDAYAYDPDLAEQLLDDAGWVVGSDGIRVRDGQRLHLVVNEALPQPRSRDVITLVAQQLREIGVELELFQGDQAAQTAASTDIDQVQIYHSMVGRADFDVIKSQFSIDNRNTLLNEGADGQPIDADLEALLQEVASEPDTEARAAASAAVQAHLTEQAYVLPFFEEPQVYGVQPQVHGFETESVGRPTLSGVWLEG</sequence>
<dbReference type="InterPro" id="IPR030678">
    <property type="entry name" value="Peptide/Ni-bd"/>
</dbReference>